<organism evidence="3 4">
    <name type="scientific">Kribbella soli</name>
    <dbReference type="NCBI Taxonomy" id="1124743"/>
    <lineage>
        <taxon>Bacteria</taxon>
        <taxon>Bacillati</taxon>
        <taxon>Actinomycetota</taxon>
        <taxon>Actinomycetes</taxon>
        <taxon>Propionibacteriales</taxon>
        <taxon>Kribbellaceae</taxon>
        <taxon>Kribbella</taxon>
    </lineage>
</organism>
<keyword evidence="2" id="KW-1133">Transmembrane helix</keyword>
<feature type="region of interest" description="Disordered" evidence="1">
    <location>
        <begin position="1"/>
        <end position="32"/>
    </location>
</feature>
<protein>
    <submittedName>
        <fullName evidence="3">Uncharacterized protein</fullName>
    </submittedName>
</protein>
<evidence type="ECO:0000313" key="3">
    <source>
        <dbReference type="EMBL" id="TCC11193.1"/>
    </source>
</evidence>
<keyword evidence="2" id="KW-0472">Membrane</keyword>
<dbReference type="EMBL" id="SJJZ01000001">
    <property type="protein sequence ID" value="TCC11193.1"/>
    <property type="molecule type" value="Genomic_DNA"/>
</dbReference>
<reference evidence="3 4" key="1">
    <citation type="submission" date="2019-02" db="EMBL/GenBank/DDBJ databases">
        <title>Kribbella capetownensis sp. nov. and Kribbella speibonae sp. nov., isolated from soil.</title>
        <authorList>
            <person name="Curtis S.M."/>
            <person name="Norton I."/>
            <person name="Everest G.J."/>
            <person name="Meyers P.R."/>
        </authorList>
    </citation>
    <scope>NUCLEOTIDE SEQUENCE [LARGE SCALE GENOMIC DNA]</scope>
    <source>
        <strain evidence="3 4">KCTC 29219</strain>
    </source>
</reference>
<dbReference type="RefSeq" id="WP_131335599.1">
    <property type="nucleotide sequence ID" value="NZ_SJJZ01000001.1"/>
</dbReference>
<keyword evidence="2" id="KW-0812">Transmembrane</keyword>
<sequence length="71" mass="7368">MTAQHHDVQSNLPADAHCPEPERTDPLGPITLPKRTKVGVRAMVLAGTVGLSAFAAAAVVAAPDSIPWTTI</sequence>
<proteinExistence type="predicted"/>
<evidence type="ECO:0000256" key="2">
    <source>
        <dbReference type="SAM" id="Phobius"/>
    </source>
</evidence>
<keyword evidence="4" id="KW-1185">Reference proteome</keyword>
<comment type="caution">
    <text evidence="3">The sequence shown here is derived from an EMBL/GenBank/DDBJ whole genome shotgun (WGS) entry which is preliminary data.</text>
</comment>
<evidence type="ECO:0000256" key="1">
    <source>
        <dbReference type="SAM" id="MobiDB-lite"/>
    </source>
</evidence>
<feature type="transmembrane region" description="Helical" evidence="2">
    <location>
        <begin position="42"/>
        <end position="62"/>
    </location>
</feature>
<dbReference type="OrthoDB" id="3831528at2"/>
<name>A0A4R0HKW2_9ACTN</name>
<accession>A0A4R0HKW2</accession>
<dbReference type="Proteomes" id="UP000292346">
    <property type="component" value="Unassembled WGS sequence"/>
</dbReference>
<dbReference type="AlphaFoldDB" id="A0A4R0HKW2"/>
<gene>
    <name evidence="3" type="ORF">E0H45_07870</name>
</gene>
<evidence type="ECO:0000313" key="4">
    <source>
        <dbReference type="Proteomes" id="UP000292346"/>
    </source>
</evidence>